<reference evidence="5" key="1">
    <citation type="submission" date="2021-02" db="EMBL/GenBank/DDBJ databases">
        <authorList>
            <person name="Nowell W R."/>
        </authorList>
    </citation>
    <scope>NUCLEOTIDE SEQUENCE</scope>
</reference>
<feature type="region of interest" description="Disordered" evidence="4">
    <location>
        <begin position="240"/>
        <end position="299"/>
    </location>
</feature>
<dbReference type="EMBL" id="CAJNOL010001103">
    <property type="protein sequence ID" value="CAF1288163.1"/>
    <property type="molecule type" value="Genomic_DNA"/>
</dbReference>
<dbReference type="Proteomes" id="UP000663870">
    <property type="component" value="Unassembled WGS sequence"/>
</dbReference>
<dbReference type="AlphaFoldDB" id="A0A814NFU1"/>
<dbReference type="Pfam" id="PF05615">
    <property type="entry name" value="THOC7"/>
    <property type="match status" value="1"/>
</dbReference>
<accession>A0A814NFU1</accession>
<feature type="compositionally biased region" description="Polar residues" evidence="4">
    <location>
        <begin position="1"/>
        <end position="11"/>
    </location>
</feature>
<comment type="subcellular location">
    <subcellularLocation>
        <location evidence="1">Nucleus</location>
    </subcellularLocation>
</comment>
<sequence>MTSRSSSNVSTLKRKVQVVQQPPPSSSSSSSSSTPAKHIKKESNVEKLKSQRQHDLSEDDIIRSRLLYEGDQGIDDRRMLTLMKTFNKFIYDLSSNSDENNSTIEKLFSLLYSIEHSNHLLKSTYQMDELEQICYASKTQRLNEQIKQLRHELDQSELRLIEAKQKRSNLLEYDARAAMINKLGTRRELRAQQSATLERKHYFEHLQQTFEATYQQRLKQIAVYMRPIFELDEILRQDAHEDSPADGPNESPVEQQSSSSISTLPITKHERQRTNSDSSTASIEGDDTNSTTTRSKRQHKNHLGLISLSASLANNQPQALFSNETELFGTQLNNPLLLLLSSSNIS</sequence>
<dbReference type="Proteomes" id="UP000663854">
    <property type="component" value="Unassembled WGS sequence"/>
</dbReference>
<dbReference type="GO" id="GO:0000445">
    <property type="term" value="C:THO complex part of transcription export complex"/>
    <property type="evidence" value="ECO:0007669"/>
    <property type="project" value="InterPro"/>
</dbReference>
<evidence type="ECO:0000313" key="6">
    <source>
        <dbReference type="EMBL" id="CAF1288163.1"/>
    </source>
</evidence>
<dbReference type="EMBL" id="CAJNOH010000628">
    <property type="protein sequence ID" value="CAF1091566.1"/>
    <property type="molecule type" value="Genomic_DNA"/>
</dbReference>
<evidence type="ECO:0000256" key="2">
    <source>
        <dbReference type="ARBA" id="ARBA00023242"/>
    </source>
</evidence>
<evidence type="ECO:0000256" key="1">
    <source>
        <dbReference type="ARBA" id="ARBA00004123"/>
    </source>
</evidence>
<feature type="compositionally biased region" description="Basic and acidic residues" evidence="4">
    <location>
        <begin position="41"/>
        <end position="56"/>
    </location>
</feature>
<gene>
    <name evidence="6" type="ORF">JXQ802_LOCUS28851</name>
    <name evidence="5" type="ORF">PYM288_LOCUS19203</name>
</gene>
<feature type="coiled-coil region" evidence="3">
    <location>
        <begin position="139"/>
        <end position="166"/>
    </location>
</feature>
<name>A0A814NFU1_9BILA</name>
<dbReference type="GO" id="GO:0006397">
    <property type="term" value="P:mRNA processing"/>
    <property type="evidence" value="ECO:0007669"/>
    <property type="project" value="InterPro"/>
</dbReference>
<evidence type="ECO:0000256" key="3">
    <source>
        <dbReference type="SAM" id="Coils"/>
    </source>
</evidence>
<keyword evidence="2" id="KW-0539">Nucleus</keyword>
<feature type="compositionally biased region" description="Low complexity" evidence="4">
    <location>
        <begin position="250"/>
        <end position="266"/>
    </location>
</feature>
<comment type="caution">
    <text evidence="5">The sequence shown here is derived from an EMBL/GenBank/DDBJ whole genome shotgun (WGS) entry which is preliminary data.</text>
</comment>
<dbReference type="InterPro" id="IPR008501">
    <property type="entry name" value="THOC7/Mft1"/>
</dbReference>
<proteinExistence type="predicted"/>
<evidence type="ECO:0000256" key="4">
    <source>
        <dbReference type="SAM" id="MobiDB-lite"/>
    </source>
</evidence>
<keyword evidence="8" id="KW-1185">Reference proteome</keyword>
<evidence type="ECO:0000313" key="8">
    <source>
        <dbReference type="Proteomes" id="UP000663870"/>
    </source>
</evidence>
<evidence type="ECO:0000313" key="7">
    <source>
        <dbReference type="Proteomes" id="UP000663854"/>
    </source>
</evidence>
<keyword evidence="3" id="KW-0175">Coiled coil</keyword>
<evidence type="ECO:0000313" key="5">
    <source>
        <dbReference type="EMBL" id="CAF1091566.1"/>
    </source>
</evidence>
<protein>
    <submittedName>
        <fullName evidence="5">Uncharacterized protein</fullName>
    </submittedName>
</protein>
<feature type="compositionally biased region" description="Polar residues" evidence="4">
    <location>
        <begin position="275"/>
        <end position="293"/>
    </location>
</feature>
<organism evidence="5 7">
    <name type="scientific">Rotaria sordida</name>
    <dbReference type="NCBI Taxonomy" id="392033"/>
    <lineage>
        <taxon>Eukaryota</taxon>
        <taxon>Metazoa</taxon>
        <taxon>Spiralia</taxon>
        <taxon>Gnathifera</taxon>
        <taxon>Rotifera</taxon>
        <taxon>Eurotatoria</taxon>
        <taxon>Bdelloidea</taxon>
        <taxon>Philodinida</taxon>
        <taxon>Philodinidae</taxon>
        <taxon>Rotaria</taxon>
    </lineage>
</organism>
<feature type="region of interest" description="Disordered" evidence="4">
    <location>
        <begin position="1"/>
        <end position="56"/>
    </location>
</feature>